<feature type="domain" description="FBD" evidence="1">
    <location>
        <begin position="321"/>
        <end position="390"/>
    </location>
</feature>
<protein>
    <recommendedName>
        <fullName evidence="1">FBD domain-containing protein</fullName>
    </recommendedName>
</protein>
<organism evidence="2 3">
    <name type="scientific">Brassica napus</name>
    <name type="common">Rape</name>
    <dbReference type="NCBI Taxonomy" id="3708"/>
    <lineage>
        <taxon>Eukaryota</taxon>
        <taxon>Viridiplantae</taxon>
        <taxon>Streptophyta</taxon>
        <taxon>Embryophyta</taxon>
        <taxon>Tracheophyta</taxon>
        <taxon>Spermatophyta</taxon>
        <taxon>Magnoliopsida</taxon>
        <taxon>eudicotyledons</taxon>
        <taxon>Gunneridae</taxon>
        <taxon>Pentapetalae</taxon>
        <taxon>rosids</taxon>
        <taxon>malvids</taxon>
        <taxon>Brassicales</taxon>
        <taxon>Brassicaceae</taxon>
        <taxon>Brassiceae</taxon>
        <taxon>Brassica</taxon>
    </lineage>
</organism>
<dbReference type="Pfam" id="PF00646">
    <property type="entry name" value="F-box"/>
    <property type="match status" value="1"/>
</dbReference>
<sequence>MDRISGLPDEVLCHILSFLPTKLAALTSVLSTKWRNLLVFVPNLDITCHTKIEIMYGTMLSFRGFIDRVLALQGDSSIKKVSLNCINYVHPDHLDRWICNVLRRGVSELETAIYDQDGDDDFNYLLPQEMFVSRTLVKLKLGNFEWWPGAKGTFLPKLKTLVVNFWDCSDKLEKIHPAFPVLEELYIESITWKDSGDSVSSASLKRLTIHANGCQSMVAHITTSMSISFDTPSVLYLEYSDEVASYYPKVNLPNLVDALFFICFESMPAFNNLKMLRISGSVHPVGWQAMPVFLQNCPHLDTVQMEYLCAWDCISLEEKGGWLISCPILIEMFRGTKREIGTVKHLLESLSCLKEMTLFAGRDYPTDIFDLVVKMVNLCNGSYRAVIAKFGFYVAVPIGLMYTFANNSTNIKKFMGNRSYVVYPEEAPRPPSPEELREMARELVRKKNIHGEDIYGTMRSFMAFMDRVLALQGDLSIKKVSLKCKNYVHPDYLNRWIRNVLRRGVSDLELFIFGEDGCDDLDYLLPQEMFLLAEICAVRISLRCYFPLSLCSKMSNASLKKLSLHAEGCESMTVHVPTSMSLSFYTPSLLYLEYFDEVARDYPKVNLTNLVEAVLDLKIRHYIMLERERNDDWLRKYIVMRCGNLWKLMSGIRNVKTLTFSCVTLECFSLCFETMPVFNTLKTLRIRIRSSSSRGWKALPRLFLWDSISREDKDLWLTSCPLKKIQIESCGGTTGEMKMVKHLLESSPCLKEMKIFAFKDYPKDIFDFVVKMVNLCNESYRVVVFNFLCVIHRIK</sequence>
<dbReference type="EMBL" id="JAGKQM010000008">
    <property type="protein sequence ID" value="KAH0914796.1"/>
    <property type="molecule type" value="Genomic_DNA"/>
</dbReference>
<dbReference type="SUPFAM" id="SSF52047">
    <property type="entry name" value="RNI-like"/>
    <property type="match status" value="1"/>
</dbReference>
<dbReference type="InterPro" id="IPR055294">
    <property type="entry name" value="FBL60-like"/>
</dbReference>
<dbReference type="CDD" id="cd22160">
    <property type="entry name" value="F-box_AtFBL13-like"/>
    <property type="match status" value="1"/>
</dbReference>
<feature type="domain" description="FBD" evidence="1">
    <location>
        <begin position="717"/>
        <end position="785"/>
    </location>
</feature>
<dbReference type="SUPFAM" id="SSF81383">
    <property type="entry name" value="F-box domain"/>
    <property type="match status" value="1"/>
</dbReference>
<reference evidence="2 3" key="1">
    <citation type="submission" date="2021-05" db="EMBL/GenBank/DDBJ databases">
        <title>Genome Assembly of Synthetic Allotetraploid Brassica napus Reveals Homoeologous Exchanges between Subgenomes.</title>
        <authorList>
            <person name="Davis J.T."/>
        </authorList>
    </citation>
    <scope>NUCLEOTIDE SEQUENCE [LARGE SCALE GENOMIC DNA]</scope>
    <source>
        <strain evidence="3">cv. Da-Ae</strain>
        <tissue evidence="2">Seedling</tissue>
    </source>
</reference>
<dbReference type="Gene3D" id="3.80.10.10">
    <property type="entry name" value="Ribonuclease Inhibitor"/>
    <property type="match status" value="1"/>
</dbReference>
<keyword evidence="3" id="KW-1185">Reference proteome</keyword>
<evidence type="ECO:0000259" key="1">
    <source>
        <dbReference type="SMART" id="SM00579"/>
    </source>
</evidence>
<dbReference type="SMART" id="SM00579">
    <property type="entry name" value="FBD"/>
    <property type="match status" value="2"/>
</dbReference>
<evidence type="ECO:0000313" key="3">
    <source>
        <dbReference type="Proteomes" id="UP000824890"/>
    </source>
</evidence>
<dbReference type="InterPro" id="IPR001810">
    <property type="entry name" value="F-box_dom"/>
</dbReference>
<evidence type="ECO:0000313" key="2">
    <source>
        <dbReference type="EMBL" id="KAH0914796.1"/>
    </source>
</evidence>
<dbReference type="InterPro" id="IPR006566">
    <property type="entry name" value="FBD"/>
</dbReference>
<gene>
    <name evidence="2" type="ORF">HID58_029242</name>
</gene>
<dbReference type="InterPro" id="IPR032675">
    <property type="entry name" value="LRR_dom_sf"/>
</dbReference>
<proteinExistence type="predicted"/>
<dbReference type="Proteomes" id="UP000824890">
    <property type="component" value="Unassembled WGS sequence"/>
</dbReference>
<dbReference type="Pfam" id="PF08387">
    <property type="entry name" value="FBD"/>
    <property type="match status" value="1"/>
</dbReference>
<comment type="caution">
    <text evidence="2">The sequence shown here is derived from an EMBL/GenBank/DDBJ whole genome shotgun (WGS) entry which is preliminary data.</text>
</comment>
<dbReference type="PANTHER" id="PTHR31293:SF25">
    <property type="entry name" value="F-BOX_RNI SUPERFAMILY PROTEIN"/>
    <property type="match status" value="1"/>
</dbReference>
<dbReference type="InterPro" id="IPR036047">
    <property type="entry name" value="F-box-like_dom_sf"/>
</dbReference>
<dbReference type="InterPro" id="IPR053781">
    <property type="entry name" value="F-box_AtFBL13-like"/>
</dbReference>
<dbReference type="PANTHER" id="PTHR31293">
    <property type="entry name" value="RNI-LIKE SUPERFAMILY PROTEIN"/>
    <property type="match status" value="1"/>
</dbReference>
<name>A0ABQ8CEP4_BRANA</name>
<accession>A0ABQ8CEP4</accession>